<keyword evidence="4 11" id="KW-0808">Transferase</keyword>
<dbReference type="PROSITE" id="PS01278">
    <property type="entry name" value="MTTASE_RADICAL"/>
    <property type="match status" value="1"/>
</dbReference>
<proteinExistence type="predicted"/>
<dbReference type="PANTHER" id="PTHR43020:SF2">
    <property type="entry name" value="MITOCHONDRIAL TRNA METHYLTHIOTRANSFERASE CDK5RAP1"/>
    <property type="match status" value="1"/>
</dbReference>
<dbReference type="Gene3D" id="3.80.30.20">
    <property type="entry name" value="tm_1862 like domain"/>
    <property type="match status" value="1"/>
</dbReference>
<comment type="caution">
    <text evidence="11">The sequence shown here is derived from an EMBL/GenBank/DDBJ whole genome shotgun (WGS) entry which is preliminary data.</text>
</comment>
<organism evidence="11 12">
    <name type="scientific">Candidatus Ghiorseimicrobium undicola</name>
    <dbReference type="NCBI Taxonomy" id="1974746"/>
    <lineage>
        <taxon>Bacteria</taxon>
        <taxon>Pseudomonadati</taxon>
        <taxon>Candidatus Omnitrophota</taxon>
        <taxon>Candidatus Ghiorseimicrobium</taxon>
    </lineage>
</organism>
<evidence type="ECO:0000259" key="10">
    <source>
        <dbReference type="PROSITE" id="PS51918"/>
    </source>
</evidence>
<dbReference type="PROSITE" id="PS51449">
    <property type="entry name" value="MTTASE_N"/>
    <property type="match status" value="1"/>
</dbReference>
<dbReference type="InterPro" id="IPR005839">
    <property type="entry name" value="Methylthiotransferase"/>
</dbReference>
<dbReference type="NCBIfam" id="TIGR00089">
    <property type="entry name" value="MiaB/RimO family radical SAM methylthiotransferase"/>
    <property type="match status" value="1"/>
</dbReference>
<dbReference type="SMART" id="SM00729">
    <property type="entry name" value="Elp3"/>
    <property type="match status" value="1"/>
</dbReference>
<feature type="domain" description="Radical SAM core" evidence="10">
    <location>
        <begin position="109"/>
        <end position="333"/>
    </location>
</feature>
<name>A0A2H0LWG6_9BACT</name>
<keyword evidence="3" id="KW-0963">Cytoplasm</keyword>
<dbReference type="FunFam" id="3.80.30.20:FF:000001">
    <property type="entry name" value="tRNA-2-methylthio-N(6)-dimethylallyladenosine synthase 2"/>
    <property type="match status" value="1"/>
</dbReference>
<dbReference type="GO" id="GO:0005829">
    <property type="term" value="C:cytosol"/>
    <property type="evidence" value="ECO:0007669"/>
    <property type="project" value="TreeGrafter"/>
</dbReference>
<evidence type="ECO:0000256" key="7">
    <source>
        <dbReference type="ARBA" id="ARBA00023004"/>
    </source>
</evidence>
<evidence type="ECO:0000256" key="5">
    <source>
        <dbReference type="ARBA" id="ARBA00022691"/>
    </source>
</evidence>
<evidence type="ECO:0000256" key="2">
    <source>
        <dbReference type="ARBA" id="ARBA00022485"/>
    </source>
</evidence>
<dbReference type="SFLD" id="SFLDG01082">
    <property type="entry name" value="B12-binding_domain_containing"/>
    <property type="match status" value="1"/>
</dbReference>
<reference evidence="11 12" key="1">
    <citation type="submission" date="2017-09" db="EMBL/GenBank/DDBJ databases">
        <title>Depth-based differentiation of microbial function through sediment-hosted aquifers and enrichment of novel symbionts in the deep terrestrial subsurface.</title>
        <authorList>
            <person name="Probst A.J."/>
            <person name="Ladd B."/>
            <person name="Jarett J.K."/>
            <person name="Geller-Mcgrath D.E."/>
            <person name="Sieber C.M."/>
            <person name="Emerson J.B."/>
            <person name="Anantharaman K."/>
            <person name="Thomas B.C."/>
            <person name="Malmstrom R."/>
            <person name="Stieglmeier M."/>
            <person name="Klingl A."/>
            <person name="Woyke T."/>
            <person name="Ryan C.M."/>
            <person name="Banfield J.F."/>
        </authorList>
    </citation>
    <scope>NUCLEOTIDE SEQUENCE [LARGE SCALE GENOMIC DNA]</scope>
    <source>
        <strain evidence="11">CG11_big_fil_rev_8_21_14_0_20_42_13</strain>
    </source>
</reference>
<evidence type="ECO:0000313" key="12">
    <source>
        <dbReference type="Proteomes" id="UP000229641"/>
    </source>
</evidence>
<dbReference type="InterPro" id="IPR058240">
    <property type="entry name" value="rSAM_sf"/>
</dbReference>
<dbReference type="SFLD" id="SFLDS00029">
    <property type="entry name" value="Radical_SAM"/>
    <property type="match status" value="1"/>
</dbReference>
<keyword evidence="2" id="KW-0004">4Fe-4S</keyword>
<dbReference type="PROSITE" id="PS51918">
    <property type="entry name" value="RADICAL_SAM"/>
    <property type="match status" value="1"/>
</dbReference>
<dbReference type="InterPro" id="IPR038135">
    <property type="entry name" value="Methylthiotransferase_N_sf"/>
</dbReference>
<feature type="domain" description="MTTase N-terminal" evidence="9">
    <location>
        <begin position="2"/>
        <end position="118"/>
    </location>
</feature>
<evidence type="ECO:0000256" key="1">
    <source>
        <dbReference type="ARBA" id="ARBA00001966"/>
    </source>
</evidence>
<dbReference type="SUPFAM" id="SSF102114">
    <property type="entry name" value="Radical SAM enzymes"/>
    <property type="match status" value="1"/>
</dbReference>
<accession>A0A2H0LWG6</accession>
<keyword evidence="5" id="KW-0949">S-adenosyl-L-methionine</keyword>
<evidence type="ECO:0000256" key="4">
    <source>
        <dbReference type="ARBA" id="ARBA00022679"/>
    </source>
</evidence>
<sequence length="424" mass="47476">MKTVKFFTLGCKVNQYDTQSIRQRFLDSGFKELENGMPADIYVVNTCTVTHKADIDSYNLIRRTKRQNPGSKVIVTGCLVENNAADLSRTKEVDFIISKRFFPDGVRDFTGRTRAFLKIQDGCNNFCSYCKVPYARGRSRSRRGEEIINEARHLVKRGFKEIVLSGICLGSYGRDIAGGTGLIDIIGELEKIDGLLRIRLSSIEPDDVSDALIEKIAVSKKLCPHLHIPLQSGDDSILKAMRRNYRRDFYLNLAAKIRKLIPQAAITTDVLVGFPGESENNFANTINLVKEILPLKVHIFPYSARQEAASAKFSKNEIAGDIIRQRIHVLNKAAEKTAFIFKKSFLGSAVSALMEVKSKDMRGFYEGYTGTYIKVVVKSDADIRNKLVKVRLLQGLDSRILGSLLNFTGYNCITPTLDNSPKLG</sequence>
<dbReference type="InterPro" id="IPR020612">
    <property type="entry name" value="Methylthiotransferase_CS"/>
</dbReference>
<dbReference type="GO" id="GO:0051539">
    <property type="term" value="F:4 iron, 4 sulfur cluster binding"/>
    <property type="evidence" value="ECO:0007669"/>
    <property type="project" value="UniProtKB-KW"/>
</dbReference>
<evidence type="ECO:0000259" key="9">
    <source>
        <dbReference type="PROSITE" id="PS51449"/>
    </source>
</evidence>
<dbReference type="GO" id="GO:0046872">
    <property type="term" value="F:metal ion binding"/>
    <property type="evidence" value="ECO:0007669"/>
    <property type="project" value="UniProtKB-KW"/>
</dbReference>
<dbReference type="GO" id="GO:0035597">
    <property type="term" value="F:tRNA-2-methylthio-N(6)-dimethylallyladenosine(37) synthase activity"/>
    <property type="evidence" value="ECO:0007669"/>
    <property type="project" value="TreeGrafter"/>
</dbReference>
<evidence type="ECO:0000313" key="11">
    <source>
        <dbReference type="EMBL" id="PIQ88732.1"/>
    </source>
</evidence>
<dbReference type="AlphaFoldDB" id="A0A2H0LWG6"/>
<dbReference type="InterPro" id="IPR013848">
    <property type="entry name" value="Methylthiotransferase_N"/>
</dbReference>
<dbReference type="Pfam" id="PF04055">
    <property type="entry name" value="Radical_SAM"/>
    <property type="match status" value="1"/>
</dbReference>
<evidence type="ECO:0000256" key="6">
    <source>
        <dbReference type="ARBA" id="ARBA00022723"/>
    </source>
</evidence>
<evidence type="ECO:0000256" key="3">
    <source>
        <dbReference type="ARBA" id="ARBA00022490"/>
    </source>
</evidence>
<dbReference type="InterPro" id="IPR007197">
    <property type="entry name" value="rSAM"/>
</dbReference>
<dbReference type="InterPro" id="IPR006638">
    <property type="entry name" value="Elp3/MiaA/NifB-like_rSAM"/>
</dbReference>
<dbReference type="PANTHER" id="PTHR43020">
    <property type="entry name" value="CDK5 REGULATORY SUBUNIT-ASSOCIATED PROTEIN 1"/>
    <property type="match status" value="1"/>
</dbReference>
<keyword evidence="6" id="KW-0479">Metal-binding</keyword>
<keyword evidence="7" id="KW-0408">Iron</keyword>
<dbReference type="EMBL" id="PCWA01000089">
    <property type="protein sequence ID" value="PIQ88732.1"/>
    <property type="molecule type" value="Genomic_DNA"/>
</dbReference>
<dbReference type="InterPro" id="IPR023404">
    <property type="entry name" value="rSAM_horseshoe"/>
</dbReference>
<dbReference type="SFLD" id="SFLDG01061">
    <property type="entry name" value="methylthiotransferase"/>
    <property type="match status" value="1"/>
</dbReference>
<dbReference type="Proteomes" id="UP000229641">
    <property type="component" value="Unassembled WGS sequence"/>
</dbReference>
<gene>
    <name evidence="11" type="ORF">COV72_06630</name>
</gene>
<protein>
    <submittedName>
        <fullName evidence="11">tRNA (N(6)-L-threonylcarbamoyladenosine(37)-C(2))-methylthiotransferase MtaB</fullName>
    </submittedName>
</protein>
<evidence type="ECO:0000256" key="8">
    <source>
        <dbReference type="ARBA" id="ARBA00023014"/>
    </source>
</evidence>
<dbReference type="Gene3D" id="3.40.50.12160">
    <property type="entry name" value="Methylthiotransferase, N-terminal domain"/>
    <property type="match status" value="1"/>
</dbReference>
<comment type="cofactor">
    <cofactor evidence="1">
        <name>[4Fe-4S] cluster</name>
        <dbReference type="ChEBI" id="CHEBI:49883"/>
    </cofactor>
</comment>
<keyword evidence="8" id="KW-0411">Iron-sulfur</keyword>
<dbReference type="Pfam" id="PF00919">
    <property type="entry name" value="UPF0004"/>
    <property type="match status" value="1"/>
</dbReference>